<keyword evidence="1" id="KW-0812">Transmembrane</keyword>
<keyword evidence="1" id="KW-0472">Membrane</keyword>
<gene>
    <name evidence="2" type="primary">AlNc14C7G991</name>
    <name evidence="2" type="ORF">ALNC14_011330</name>
</gene>
<feature type="transmembrane region" description="Helical" evidence="1">
    <location>
        <begin position="118"/>
        <end position="137"/>
    </location>
</feature>
<evidence type="ECO:0000256" key="1">
    <source>
        <dbReference type="SAM" id="Phobius"/>
    </source>
</evidence>
<reference evidence="2" key="2">
    <citation type="submission" date="2011-02" db="EMBL/GenBank/DDBJ databases">
        <authorList>
            <person name="MacLean D."/>
        </authorList>
    </citation>
    <scope>NUCLEOTIDE SEQUENCE</scope>
</reference>
<dbReference type="PANTHER" id="PTHR31134">
    <property type="entry name" value="TRANSMEMBRANE PROTEIN 128"/>
    <property type="match status" value="1"/>
</dbReference>
<dbReference type="Pfam" id="PF20479">
    <property type="entry name" value="TMEM128"/>
    <property type="match status" value="1"/>
</dbReference>
<proteinExistence type="predicted"/>
<dbReference type="InterPro" id="IPR033579">
    <property type="entry name" value="TMEM128"/>
</dbReference>
<evidence type="ECO:0000313" key="2">
    <source>
        <dbReference type="EMBL" id="CCA14990.1"/>
    </source>
</evidence>
<dbReference type="AlphaFoldDB" id="F0W1R1"/>
<dbReference type="HOGENOM" id="CLU_115637_0_0_1"/>
<organism evidence="2">
    <name type="scientific">Albugo laibachii Nc14</name>
    <dbReference type="NCBI Taxonomy" id="890382"/>
    <lineage>
        <taxon>Eukaryota</taxon>
        <taxon>Sar</taxon>
        <taxon>Stramenopiles</taxon>
        <taxon>Oomycota</taxon>
        <taxon>Peronosporomycetes</taxon>
        <taxon>Albuginales</taxon>
        <taxon>Albuginaceae</taxon>
        <taxon>Albugo</taxon>
    </lineage>
</organism>
<dbReference type="EMBL" id="FR824052">
    <property type="protein sequence ID" value="CCA14990.1"/>
    <property type="molecule type" value="Genomic_DNA"/>
</dbReference>
<keyword evidence="1" id="KW-1133">Transmembrane helix</keyword>
<feature type="transmembrane region" description="Helical" evidence="1">
    <location>
        <begin position="79"/>
        <end position="97"/>
    </location>
</feature>
<feature type="transmembrane region" description="Helical" evidence="1">
    <location>
        <begin position="41"/>
        <end position="59"/>
    </location>
</feature>
<accession>F0W1R1</accession>
<sequence length="187" mass="21797">MESELMERKRAIGAISNPPRKEASIMDVEERKVHRKQWSPVWLLDHSWSIAFLISSSIGTYEIKLIEILVYDANKMTDFGVFASTIVFFISLYVELYRSAYLREKVSYKTTRTATHSMLFFLVVAGISFLFGLWSTWHWLTVPYLFMAFWGVLIQSLILFPVWIQRIVFGIGFSLFLRAFMLAKLTA</sequence>
<protein>
    <submittedName>
        <fullName evidence="2">Uncharacterized protein AlNc14C7G991</fullName>
    </submittedName>
</protein>
<reference evidence="2" key="1">
    <citation type="journal article" date="2011" name="PLoS Biol.">
        <title>Gene gain and loss during evolution of obligate parasitism in the white rust pathogen of Arabidopsis thaliana.</title>
        <authorList>
            <person name="Kemen E."/>
            <person name="Gardiner A."/>
            <person name="Schultz-Larsen T."/>
            <person name="Kemen A.C."/>
            <person name="Balmuth A.L."/>
            <person name="Robert-Seilaniantz A."/>
            <person name="Bailey K."/>
            <person name="Holub E."/>
            <person name="Studholme D.J."/>
            <person name="Maclean D."/>
            <person name="Jones J.D."/>
        </authorList>
    </citation>
    <scope>NUCLEOTIDE SEQUENCE</scope>
</reference>
<dbReference type="PANTHER" id="PTHR31134:SF1">
    <property type="entry name" value="TRANSMEMBRANE PROTEIN 128"/>
    <property type="match status" value="1"/>
</dbReference>
<name>F0W1R1_9STRA</name>